<sequence>PIEELAYWQKTIINKARIATKPVITATQMLQSMIDNPLPTRAEAVDVANAVFDGTDAIMLSGESASGKYPIKAVQQMAKIVLFTEPKVEVVRIDHTPQNQTELLVHGVMAMLDSSQHPGIDKIVVFTESGYTARVLSSLRLKKPIIAVCRFPYIVEQLSISYGIDPFYMELPKGSCQVSLPNPIFTHMKKRGLIKTGEKILVIHGRKWQEEGKTNTLAIVDVV</sequence>
<feature type="non-terminal residue" evidence="15">
    <location>
        <position position="1"/>
    </location>
</feature>
<dbReference type="InterPro" id="IPR036918">
    <property type="entry name" value="Pyrv_Knase_C_sf"/>
</dbReference>
<dbReference type="InterPro" id="IPR015793">
    <property type="entry name" value="Pyrv_Knase_brl"/>
</dbReference>
<dbReference type="UniPathway" id="UPA00109">
    <property type="reaction ID" value="UER00188"/>
</dbReference>
<comment type="caution">
    <text evidence="15">The sequence shown here is derived from an EMBL/GenBank/DDBJ whole genome shotgun (WGS) entry which is preliminary data.</text>
</comment>
<evidence type="ECO:0000256" key="1">
    <source>
        <dbReference type="ARBA" id="ARBA00004997"/>
    </source>
</evidence>
<evidence type="ECO:0000256" key="7">
    <source>
        <dbReference type="ARBA" id="ARBA00022777"/>
    </source>
</evidence>
<keyword evidence="6" id="KW-0547">Nucleotide-binding</keyword>
<dbReference type="InterPro" id="IPR001697">
    <property type="entry name" value="Pyr_Knase"/>
</dbReference>
<keyword evidence="7 12" id="KW-0418">Kinase</keyword>
<dbReference type="GO" id="GO:0016301">
    <property type="term" value="F:kinase activity"/>
    <property type="evidence" value="ECO:0007669"/>
    <property type="project" value="UniProtKB-KW"/>
</dbReference>
<evidence type="ECO:0000313" key="15">
    <source>
        <dbReference type="EMBL" id="PIP53537.1"/>
    </source>
</evidence>
<dbReference type="Proteomes" id="UP000229459">
    <property type="component" value="Unassembled WGS sequence"/>
</dbReference>
<evidence type="ECO:0000256" key="10">
    <source>
        <dbReference type="ARBA" id="ARBA00023152"/>
    </source>
</evidence>
<evidence type="ECO:0000256" key="8">
    <source>
        <dbReference type="ARBA" id="ARBA00022840"/>
    </source>
</evidence>
<evidence type="ECO:0000256" key="12">
    <source>
        <dbReference type="RuleBase" id="RU000504"/>
    </source>
</evidence>
<evidence type="ECO:0000256" key="11">
    <source>
        <dbReference type="ARBA" id="ARBA00023317"/>
    </source>
</evidence>
<keyword evidence="8" id="KW-0067">ATP-binding</keyword>
<keyword evidence="4 12" id="KW-0808">Transferase</keyword>
<keyword evidence="11 15" id="KW-0670">Pyruvate</keyword>
<dbReference type="GO" id="GO:0030955">
    <property type="term" value="F:potassium ion binding"/>
    <property type="evidence" value="ECO:0007669"/>
    <property type="project" value="InterPro"/>
</dbReference>
<keyword evidence="10 12" id="KW-0324">Glycolysis</keyword>
<dbReference type="GO" id="GO:0000287">
    <property type="term" value="F:magnesium ion binding"/>
    <property type="evidence" value="ECO:0007669"/>
    <property type="project" value="InterPro"/>
</dbReference>
<dbReference type="InterPro" id="IPR015813">
    <property type="entry name" value="Pyrv/PenolPyrv_kinase-like_dom"/>
</dbReference>
<dbReference type="PANTHER" id="PTHR11817">
    <property type="entry name" value="PYRUVATE KINASE"/>
    <property type="match status" value="1"/>
</dbReference>
<gene>
    <name evidence="15" type="ORF">COX08_00515</name>
</gene>
<name>A0A2H0B7A4_9BACT</name>
<comment type="similarity">
    <text evidence="2 12">Belongs to the pyruvate kinase family.</text>
</comment>
<keyword evidence="5" id="KW-0479">Metal-binding</keyword>
<evidence type="ECO:0000256" key="6">
    <source>
        <dbReference type="ARBA" id="ARBA00022741"/>
    </source>
</evidence>
<reference evidence="15 16" key="1">
    <citation type="submission" date="2017-09" db="EMBL/GenBank/DDBJ databases">
        <title>Depth-based differentiation of microbial function through sediment-hosted aquifers and enrichment of novel symbionts in the deep terrestrial subsurface.</title>
        <authorList>
            <person name="Probst A.J."/>
            <person name="Ladd B."/>
            <person name="Jarett J.K."/>
            <person name="Geller-Mcgrath D.E."/>
            <person name="Sieber C.M."/>
            <person name="Emerson J.B."/>
            <person name="Anantharaman K."/>
            <person name="Thomas B.C."/>
            <person name="Malmstrom R."/>
            <person name="Stieglmeier M."/>
            <person name="Klingl A."/>
            <person name="Woyke T."/>
            <person name="Ryan C.M."/>
            <person name="Banfield J.F."/>
        </authorList>
    </citation>
    <scope>NUCLEOTIDE SEQUENCE [LARGE SCALE GENOMIC DNA]</scope>
    <source>
        <strain evidence="15">CG23_combo_of_CG06-09_8_20_14_all_34_8</strain>
    </source>
</reference>
<dbReference type="Gene3D" id="3.20.20.60">
    <property type="entry name" value="Phosphoenolpyruvate-binding domains"/>
    <property type="match status" value="1"/>
</dbReference>
<dbReference type="InterPro" id="IPR040442">
    <property type="entry name" value="Pyrv_kinase-like_dom_sf"/>
</dbReference>
<organism evidence="15 16">
    <name type="scientific">Candidatus Beckwithbacteria bacterium CG23_combo_of_CG06-09_8_20_14_all_34_8</name>
    <dbReference type="NCBI Taxonomy" id="1974497"/>
    <lineage>
        <taxon>Bacteria</taxon>
        <taxon>Candidatus Beckwithiibacteriota</taxon>
    </lineage>
</organism>
<dbReference type="EC" id="2.7.1.40" evidence="3 12"/>
<dbReference type="SUPFAM" id="SSF52935">
    <property type="entry name" value="PK C-terminal domain-like"/>
    <property type="match status" value="1"/>
</dbReference>
<evidence type="ECO:0000256" key="9">
    <source>
        <dbReference type="ARBA" id="ARBA00022842"/>
    </source>
</evidence>
<protein>
    <recommendedName>
        <fullName evidence="3 12">Pyruvate kinase</fullName>
        <ecNumber evidence="3 12">2.7.1.40</ecNumber>
    </recommendedName>
</protein>
<dbReference type="Gene3D" id="3.40.1380.20">
    <property type="entry name" value="Pyruvate kinase, C-terminal domain"/>
    <property type="match status" value="1"/>
</dbReference>
<dbReference type="InterPro" id="IPR015795">
    <property type="entry name" value="Pyrv_Knase_C"/>
</dbReference>
<dbReference type="AlphaFoldDB" id="A0A2H0B7A4"/>
<evidence type="ECO:0000256" key="3">
    <source>
        <dbReference type="ARBA" id="ARBA00012142"/>
    </source>
</evidence>
<evidence type="ECO:0000259" key="14">
    <source>
        <dbReference type="Pfam" id="PF02887"/>
    </source>
</evidence>
<dbReference type="PRINTS" id="PR01050">
    <property type="entry name" value="PYRUVTKNASE"/>
</dbReference>
<feature type="domain" description="Pyruvate kinase barrel" evidence="13">
    <location>
        <begin position="1"/>
        <end position="74"/>
    </location>
</feature>
<proteinExistence type="inferred from homology"/>
<dbReference type="GO" id="GO:0005524">
    <property type="term" value="F:ATP binding"/>
    <property type="evidence" value="ECO:0007669"/>
    <property type="project" value="UniProtKB-KW"/>
</dbReference>
<evidence type="ECO:0000256" key="4">
    <source>
        <dbReference type="ARBA" id="ARBA00022679"/>
    </source>
</evidence>
<dbReference type="SUPFAM" id="SSF51621">
    <property type="entry name" value="Phosphoenolpyruvate/pyruvate domain"/>
    <property type="match status" value="1"/>
</dbReference>
<keyword evidence="9 12" id="KW-0460">Magnesium</keyword>
<evidence type="ECO:0000259" key="13">
    <source>
        <dbReference type="Pfam" id="PF00224"/>
    </source>
</evidence>
<accession>A0A2H0B7A4</accession>
<dbReference type="EMBL" id="PCSR01000011">
    <property type="protein sequence ID" value="PIP53537.1"/>
    <property type="molecule type" value="Genomic_DNA"/>
</dbReference>
<dbReference type="Pfam" id="PF00224">
    <property type="entry name" value="PK"/>
    <property type="match status" value="1"/>
</dbReference>
<evidence type="ECO:0000256" key="5">
    <source>
        <dbReference type="ARBA" id="ARBA00022723"/>
    </source>
</evidence>
<evidence type="ECO:0000313" key="16">
    <source>
        <dbReference type="Proteomes" id="UP000229459"/>
    </source>
</evidence>
<evidence type="ECO:0000256" key="2">
    <source>
        <dbReference type="ARBA" id="ARBA00008663"/>
    </source>
</evidence>
<comment type="pathway">
    <text evidence="1 12">Carbohydrate degradation; glycolysis; pyruvate from D-glyceraldehyde 3-phosphate: step 5/5.</text>
</comment>
<comment type="catalytic activity">
    <reaction evidence="12">
        <text>pyruvate + ATP = phosphoenolpyruvate + ADP + H(+)</text>
        <dbReference type="Rhea" id="RHEA:18157"/>
        <dbReference type="ChEBI" id="CHEBI:15361"/>
        <dbReference type="ChEBI" id="CHEBI:15378"/>
        <dbReference type="ChEBI" id="CHEBI:30616"/>
        <dbReference type="ChEBI" id="CHEBI:58702"/>
        <dbReference type="ChEBI" id="CHEBI:456216"/>
        <dbReference type="EC" id="2.7.1.40"/>
    </reaction>
</comment>
<dbReference type="GO" id="GO:0004743">
    <property type="term" value="F:pyruvate kinase activity"/>
    <property type="evidence" value="ECO:0007669"/>
    <property type="project" value="UniProtKB-EC"/>
</dbReference>
<feature type="domain" description="Pyruvate kinase C-terminal" evidence="14">
    <location>
        <begin position="109"/>
        <end position="220"/>
    </location>
</feature>
<dbReference type="Pfam" id="PF02887">
    <property type="entry name" value="PK_C"/>
    <property type="match status" value="1"/>
</dbReference>